<protein>
    <submittedName>
        <fullName evidence="1">Uncharacterized protein</fullName>
    </submittedName>
</protein>
<sequence length="208" mass="23515">MALEKIREDWHEDDFFSADDFLINIIKRAVSHSQDIHISLPSCGSLTLLSSSGEYFDNTEDIEQFCSAPFADFKVSILDKKQARIQDDIGRNIDELMWMAGFYASNGRLMMGSYRNDVVELLHWPNLTRLPSTPNTMGIASLLSSCPTSITLAHRFLGIELSEIYQFYAAARCAGITRIINRAPEEPKFKPHRNQPLLSMLLDKIAGI</sequence>
<reference evidence="1" key="1">
    <citation type="submission" date="2018-06" db="EMBL/GenBank/DDBJ databases">
        <authorList>
            <person name="Zhirakovskaya E."/>
        </authorList>
    </citation>
    <scope>NUCLEOTIDE SEQUENCE</scope>
</reference>
<dbReference type="AlphaFoldDB" id="A0A3B0XCU7"/>
<gene>
    <name evidence="1" type="ORF">MNBD_GAMMA08-438</name>
</gene>
<evidence type="ECO:0000313" key="1">
    <source>
        <dbReference type="EMBL" id="VAW60867.1"/>
    </source>
</evidence>
<organism evidence="1">
    <name type="scientific">hydrothermal vent metagenome</name>
    <dbReference type="NCBI Taxonomy" id="652676"/>
    <lineage>
        <taxon>unclassified sequences</taxon>
        <taxon>metagenomes</taxon>
        <taxon>ecological metagenomes</taxon>
    </lineage>
</organism>
<proteinExistence type="predicted"/>
<name>A0A3B0XCU7_9ZZZZ</name>
<dbReference type="EMBL" id="UOFH01000164">
    <property type="protein sequence ID" value="VAW60867.1"/>
    <property type="molecule type" value="Genomic_DNA"/>
</dbReference>
<accession>A0A3B0XCU7</accession>